<organism evidence="2 3">
    <name type="scientific">Haloarcula saliterrae</name>
    <dbReference type="NCBI Taxonomy" id="2950534"/>
    <lineage>
        <taxon>Archaea</taxon>
        <taxon>Methanobacteriati</taxon>
        <taxon>Methanobacteriota</taxon>
        <taxon>Stenosarchaea group</taxon>
        <taxon>Halobacteria</taxon>
        <taxon>Halobacteriales</taxon>
        <taxon>Haloarculaceae</taxon>
        <taxon>Haloarcula</taxon>
    </lineage>
</organism>
<dbReference type="GO" id="GO:0016787">
    <property type="term" value="F:hydrolase activity"/>
    <property type="evidence" value="ECO:0007669"/>
    <property type="project" value="UniProtKB-KW"/>
</dbReference>
<dbReference type="InterPro" id="IPR050266">
    <property type="entry name" value="AB_hydrolase_sf"/>
</dbReference>
<evidence type="ECO:0000259" key="1">
    <source>
        <dbReference type="Pfam" id="PF12697"/>
    </source>
</evidence>
<proteinExistence type="predicted"/>
<sequence>MPSNRHHPAPVRDELPDTTVVSIDSETDLETLHVPGQGPALVFVHGGLGSLWNHYLQFEYFRGEREIVAYSLAGYGGSSAPPVGSMFEHAKQLRKLLDELGVADVVICGWSYGAAIALEYANEWSVSGLVLGNGADNSLTPWWEPPLVNGVLASGLYRLFRGETVPKSFLRSRIFHSSMPESALDKFIETQSLPLPKSSWEVLRSFWGYDRSDGTHDIEAPTAVVHGPADGLVPAAAARQTAGRIPGAVYCTFERSGHAVMFERPQRYNALVELVVDSARTGDELAPLVRERFG</sequence>
<dbReference type="SUPFAM" id="SSF53474">
    <property type="entry name" value="alpha/beta-Hydrolases"/>
    <property type="match status" value="1"/>
</dbReference>
<name>A0ABU2FG59_9EURY</name>
<dbReference type="EMBL" id="JAMQON010000005">
    <property type="protein sequence ID" value="MDS0261253.1"/>
    <property type="molecule type" value="Genomic_DNA"/>
</dbReference>
<evidence type="ECO:0000313" key="2">
    <source>
        <dbReference type="EMBL" id="MDS0261253.1"/>
    </source>
</evidence>
<protein>
    <submittedName>
        <fullName evidence="2">Alpha/beta hydrolase</fullName>
    </submittedName>
</protein>
<comment type="caution">
    <text evidence="2">The sequence shown here is derived from an EMBL/GenBank/DDBJ whole genome shotgun (WGS) entry which is preliminary data.</text>
</comment>
<dbReference type="PANTHER" id="PTHR43798">
    <property type="entry name" value="MONOACYLGLYCEROL LIPASE"/>
    <property type="match status" value="1"/>
</dbReference>
<feature type="domain" description="AB hydrolase-1" evidence="1">
    <location>
        <begin position="41"/>
        <end position="270"/>
    </location>
</feature>
<dbReference type="PANTHER" id="PTHR43798:SF33">
    <property type="entry name" value="HYDROLASE, PUTATIVE (AFU_ORTHOLOGUE AFUA_2G14860)-RELATED"/>
    <property type="match status" value="1"/>
</dbReference>
<gene>
    <name evidence="2" type="ORF">NDI56_17780</name>
</gene>
<dbReference type="InterPro" id="IPR000073">
    <property type="entry name" value="AB_hydrolase_1"/>
</dbReference>
<reference evidence="2 3" key="1">
    <citation type="submission" date="2022-06" db="EMBL/GenBank/DDBJ databases">
        <title>Haloarcula sp. a new haloarchaeum isolate from saline soil.</title>
        <authorList>
            <person name="Strakova D."/>
            <person name="Galisteo C."/>
            <person name="Sanchez-Porro C."/>
            <person name="Ventosa A."/>
        </authorList>
    </citation>
    <scope>NUCLEOTIDE SEQUENCE [LARGE SCALE GENOMIC DNA]</scope>
    <source>
        <strain evidence="2 3">S1CR25-12</strain>
    </source>
</reference>
<dbReference type="InterPro" id="IPR029058">
    <property type="entry name" value="AB_hydrolase_fold"/>
</dbReference>
<dbReference type="Gene3D" id="3.40.50.1820">
    <property type="entry name" value="alpha/beta hydrolase"/>
    <property type="match status" value="1"/>
</dbReference>
<dbReference type="PRINTS" id="PR00111">
    <property type="entry name" value="ABHYDROLASE"/>
</dbReference>
<keyword evidence="2" id="KW-0378">Hydrolase</keyword>
<accession>A0ABU2FG59</accession>
<dbReference type="RefSeq" id="WP_310921065.1">
    <property type="nucleotide sequence ID" value="NZ_JAMQON010000005.1"/>
</dbReference>
<keyword evidence="3" id="KW-1185">Reference proteome</keyword>
<dbReference type="Proteomes" id="UP001259659">
    <property type="component" value="Unassembled WGS sequence"/>
</dbReference>
<evidence type="ECO:0000313" key="3">
    <source>
        <dbReference type="Proteomes" id="UP001259659"/>
    </source>
</evidence>
<dbReference type="Pfam" id="PF12697">
    <property type="entry name" value="Abhydrolase_6"/>
    <property type="match status" value="1"/>
</dbReference>